<organism evidence="2 3">
    <name type="scientific">Candidatus Schekmanbacteria bacterium RBG_13_48_7</name>
    <dbReference type="NCBI Taxonomy" id="1817878"/>
    <lineage>
        <taxon>Bacteria</taxon>
        <taxon>Candidatus Schekmaniibacteriota</taxon>
    </lineage>
</organism>
<dbReference type="Proteomes" id="UP000179266">
    <property type="component" value="Unassembled WGS sequence"/>
</dbReference>
<protein>
    <submittedName>
        <fullName evidence="2">Uncharacterized protein</fullName>
    </submittedName>
</protein>
<name>A0A1F7RZ52_9BACT</name>
<feature type="region of interest" description="Disordered" evidence="1">
    <location>
        <begin position="269"/>
        <end position="301"/>
    </location>
</feature>
<feature type="compositionally biased region" description="Polar residues" evidence="1">
    <location>
        <begin position="280"/>
        <end position="295"/>
    </location>
</feature>
<reference evidence="2 3" key="1">
    <citation type="journal article" date="2016" name="Nat. Commun.">
        <title>Thousands of microbial genomes shed light on interconnected biogeochemical processes in an aquifer system.</title>
        <authorList>
            <person name="Anantharaman K."/>
            <person name="Brown C.T."/>
            <person name="Hug L.A."/>
            <person name="Sharon I."/>
            <person name="Castelle C.J."/>
            <person name="Probst A.J."/>
            <person name="Thomas B.C."/>
            <person name="Singh A."/>
            <person name="Wilkins M.J."/>
            <person name="Karaoz U."/>
            <person name="Brodie E.L."/>
            <person name="Williams K.H."/>
            <person name="Hubbard S.S."/>
            <person name="Banfield J.F."/>
        </authorList>
    </citation>
    <scope>NUCLEOTIDE SEQUENCE [LARGE SCALE GENOMIC DNA]</scope>
</reference>
<proteinExistence type="predicted"/>
<evidence type="ECO:0000313" key="2">
    <source>
        <dbReference type="EMBL" id="OGL46822.1"/>
    </source>
</evidence>
<sequence length="301" mass="33962">MTAKITSTQHIKGPIKKFINVTTNDKENANVRLEISATVKVLIDVIPRDNLYFQVEKGNAETQFIAINSNVPGKKMEIQKVENPLTDIEVKYEPFTAKRWKELQESEQPQKIPESSQNIEKADYIVTFDISPKASVGDLTGEIKLVTNLGAKGDIQIFIRGKISGPLKLIPTFLSLGRIADVITQPIVKEFRLSHVKNEDFEIKSVTSQEKYFKSFYKKNPDKSFTITIEYEGGFPKGRPNGVIVITTDNPDQPTVELRYSGWIVGADELKEPRREPRVNIQNDSTEGSSQQPQTPKEEPK</sequence>
<comment type="caution">
    <text evidence="2">The sequence shown here is derived from an EMBL/GenBank/DDBJ whole genome shotgun (WGS) entry which is preliminary data.</text>
</comment>
<accession>A0A1F7RZ52</accession>
<evidence type="ECO:0000313" key="3">
    <source>
        <dbReference type="Proteomes" id="UP000179266"/>
    </source>
</evidence>
<dbReference type="EMBL" id="MGDD01000111">
    <property type="protein sequence ID" value="OGL46822.1"/>
    <property type="molecule type" value="Genomic_DNA"/>
</dbReference>
<gene>
    <name evidence="2" type="ORF">A2161_10000</name>
</gene>
<evidence type="ECO:0000256" key="1">
    <source>
        <dbReference type="SAM" id="MobiDB-lite"/>
    </source>
</evidence>
<feature type="compositionally biased region" description="Basic and acidic residues" evidence="1">
    <location>
        <begin position="269"/>
        <end position="278"/>
    </location>
</feature>
<dbReference type="AlphaFoldDB" id="A0A1F7RZ52"/>